<protein>
    <recommendedName>
        <fullName evidence="8">U6 snRNA phosphodiesterase</fullName>
        <ecNumber evidence="8">3.1.4.-</ecNumber>
    </recommendedName>
</protein>
<comment type="catalytic activity">
    <reaction evidence="5">
        <text>a 3'-end uridylyl-uridine-RNA = a 3'-end 2',3'-cyclophospho-uridine-RNA + uridine</text>
        <dbReference type="Rhea" id="RHEA:46052"/>
        <dbReference type="Rhea" id="RHEA-COMP:17384"/>
        <dbReference type="Rhea" id="RHEA-COMP:17385"/>
        <dbReference type="ChEBI" id="CHEBI:16704"/>
        <dbReference type="ChEBI" id="CHEBI:85643"/>
        <dbReference type="ChEBI" id="CHEBI:85644"/>
    </reaction>
    <physiologicalReaction direction="left-to-right" evidence="5">
        <dbReference type="Rhea" id="RHEA:46053"/>
    </physiologicalReaction>
</comment>
<keyword evidence="4 8" id="KW-0539">Nucleus</keyword>
<dbReference type="PANTHER" id="PTHR13522:SF3">
    <property type="entry name" value="U6 SNRNA PHOSPHODIESTERASE 1"/>
    <property type="match status" value="1"/>
</dbReference>
<dbReference type="Proteomes" id="UP000007635">
    <property type="component" value="Chromosome XIX"/>
</dbReference>
<keyword evidence="2 8" id="KW-0378">Hydrolase</keyword>
<dbReference type="HAMAP" id="MF_03040">
    <property type="entry name" value="USB1"/>
    <property type="match status" value="1"/>
</dbReference>
<name>A0AAQ4Q1L6_GASAC</name>
<evidence type="ECO:0000256" key="3">
    <source>
        <dbReference type="ARBA" id="ARBA00023239"/>
    </source>
</evidence>
<evidence type="ECO:0000313" key="9">
    <source>
        <dbReference type="Ensembl" id="ENSGACP00000044687.1"/>
    </source>
</evidence>
<dbReference type="GO" id="GO:0034477">
    <property type="term" value="P:U6 snRNA 3'-end processing"/>
    <property type="evidence" value="ECO:0007669"/>
    <property type="project" value="UniProtKB-UniRule"/>
</dbReference>
<evidence type="ECO:0000256" key="8">
    <source>
        <dbReference type="HAMAP-Rule" id="MF_03040"/>
    </source>
</evidence>
<dbReference type="FunFam" id="3.90.1140.10:FF:000002">
    <property type="entry name" value="U6 snRNA phosphodiesterase"/>
    <property type="match status" value="1"/>
</dbReference>
<feature type="active site" description="Proton donor/acceptor" evidence="8">
    <location>
        <position position="139"/>
    </location>
</feature>
<dbReference type="Gene3D" id="3.90.1140.10">
    <property type="entry name" value="Cyclic phosphodiesterase"/>
    <property type="match status" value="1"/>
</dbReference>
<evidence type="ECO:0000256" key="6">
    <source>
        <dbReference type="ARBA" id="ARBA00029305"/>
    </source>
</evidence>
<feature type="active site" description="Proton donor/acceptor" evidence="8">
    <location>
        <position position="227"/>
    </location>
</feature>
<keyword evidence="3" id="KW-0456">Lyase</keyword>
<dbReference type="PANTHER" id="PTHR13522">
    <property type="entry name" value="U6 SNRNA PHOSPHODIESTERASE 1"/>
    <property type="match status" value="1"/>
</dbReference>
<dbReference type="GeneTree" id="ENSGT00390000004596"/>
<dbReference type="GO" id="GO:1990838">
    <property type="term" value="F:poly(U)-specific exoribonuclease activity, producing 3' uridine cyclic phosphate ends"/>
    <property type="evidence" value="ECO:0007669"/>
    <property type="project" value="UniProtKB-UniRule"/>
</dbReference>
<organism evidence="9 10">
    <name type="scientific">Gasterosteus aculeatus aculeatus</name>
    <name type="common">three-spined stickleback</name>
    <dbReference type="NCBI Taxonomy" id="481459"/>
    <lineage>
        <taxon>Eukaryota</taxon>
        <taxon>Metazoa</taxon>
        <taxon>Chordata</taxon>
        <taxon>Craniata</taxon>
        <taxon>Vertebrata</taxon>
        <taxon>Euteleostomi</taxon>
        <taxon>Actinopterygii</taxon>
        <taxon>Neopterygii</taxon>
        <taxon>Teleostei</taxon>
        <taxon>Neoteleostei</taxon>
        <taxon>Acanthomorphata</taxon>
        <taxon>Eupercaria</taxon>
        <taxon>Perciformes</taxon>
        <taxon>Cottioidei</taxon>
        <taxon>Gasterosteales</taxon>
        <taxon>Gasterosteidae</taxon>
        <taxon>Gasterosteus</taxon>
    </lineage>
</organism>
<evidence type="ECO:0000256" key="7">
    <source>
        <dbReference type="ARBA" id="ARBA00046102"/>
    </source>
</evidence>
<dbReference type="InterPro" id="IPR009097">
    <property type="entry name" value="Cyclic_Pdiesterase"/>
</dbReference>
<dbReference type="Pfam" id="PF09749">
    <property type="entry name" value="HVSL"/>
    <property type="match status" value="1"/>
</dbReference>
<evidence type="ECO:0000256" key="5">
    <source>
        <dbReference type="ARBA" id="ARBA00029300"/>
    </source>
</evidence>
<reference evidence="9" key="2">
    <citation type="submission" date="2025-08" db="UniProtKB">
        <authorList>
            <consortium name="Ensembl"/>
        </authorList>
    </citation>
    <scope>IDENTIFICATION</scope>
</reference>
<dbReference type="EC" id="3.1.4.-" evidence="8"/>
<evidence type="ECO:0000256" key="2">
    <source>
        <dbReference type="ARBA" id="ARBA00022801"/>
    </source>
</evidence>
<keyword evidence="1 8" id="KW-0540">Nuclease</keyword>
<dbReference type="GO" id="GO:0005634">
    <property type="term" value="C:nucleus"/>
    <property type="evidence" value="ECO:0007669"/>
    <property type="project" value="UniProtKB-SubCell"/>
</dbReference>
<reference evidence="9" key="3">
    <citation type="submission" date="2025-09" db="UniProtKB">
        <authorList>
            <consortium name="Ensembl"/>
        </authorList>
    </citation>
    <scope>IDENTIFICATION</scope>
</reference>
<comment type="subcellular location">
    <subcellularLocation>
        <location evidence="8">Nucleus</location>
    </subcellularLocation>
</comment>
<dbReference type="GO" id="GO:0043484">
    <property type="term" value="P:regulation of RNA splicing"/>
    <property type="evidence" value="ECO:0007669"/>
    <property type="project" value="Ensembl"/>
</dbReference>
<dbReference type="Ensembl" id="ENSGACT00000072145.1">
    <property type="protein sequence ID" value="ENSGACP00000044687.1"/>
    <property type="gene ID" value="ENSGACG00000003257.2"/>
</dbReference>
<dbReference type="InterPro" id="IPR027521">
    <property type="entry name" value="Usb1"/>
</dbReference>
<comment type="catalytic activity">
    <reaction evidence="6">
        <text>a 3'-end uridylyl-adenosine-RNA = a 3'-end 2',3'-cyclophospho-uridine-RNA + adenosine</text>
        <dbReference type="Rhea" id="RHEA:67896"/>
        <dbReference type="Rhea" id="RHEA-COMP:17385"/>
        <dbReference type="Rhea" id="RHEA-COMP:17386"/>
        <dbReference type="ChEBI" id="CHEBI:16335"/>
        <dbReference type="ChEBI" id="CHEBI:85644"/>
        <dbReference type="ChEBI" id="CHEBI:176518"/>
    </reaction>
    <physiologicalReaction direction="left-to-right" evidence="6">
        <dbReference type="Rhea" id="RHEA:67897"/>
    </physiologicalReaction>
</comment>
<comment type="function">
    <text evidence="7">3'-5' RNA exonuclease that trims the 3' end of oligo(U) and oligo(A) tracts of the pre-U6 small nuclear RNA (snRNA) molecule, leading to the formation of a mature U6 snRNA 3' end-terminated with a 2',3'-cyclic phosphate. Participates in the U6 snRNA 3' end processing that prevents U6 snRNA degradation. In addition also removes uridines from the 3' end of U6atac snRNA and possibly the vault RNA VTRNA1-1.</text>
</comment>
<proteinExistence type="inferred from homology"/>
<keyword evidence="10" id="KW-1185">Reference proteome</keyword>
<evidence type="ECO:0000313" key="10">
    <source>
        <dbReference type="Proteomes" id="UP000007635"/>
    </source>
</evidence>
<evidence type="ECO:0000256" key="1">
    <source>
        <dbReference type="ARBA" id="ARBA00022722"/>
    </source>
</evidence>
<comment type="function">
    <text evidence="8">Phosphodiesterase responsible for the U6 snRNA 3' end processing. Acts as an exoribonuclease (RNase) responsible for trimming the poly(U) tract of the last nucleotides in the pre-U6 snRNA molecule, leading to the formation of mature U6 snRNA.</text>
</comment>
<reference evidence="9 10" key="1">
    <citation type="journal article" date="2021" name="G3 (Bethesda)">
        <title>Improved contiguity of the threespine stickleback genome using long-read sequencing.</title>
        <authorList>
            <person name="Nath S."/>
            <person name="Shaw D.E."/>
            <person name="White M.A."/>
        </authorList>
    </citation>
    <scope>NUCLEOTIDE SEQUENCE [LARGE SCALE GENOMIC DNA]</scope>
    <source>
        <strain evidence="9 10">Lake Benthic</strain>
    </source>
</reference>
<comment type="similarity">
    <text evidence="8">Belongs to the 2H phosphoesterase superfamily. USB1 family.</text>
</comment>
<dbReference type="GO" id="GO:0030223">
    <property type="term" value="P:neutrophil differentiation"/>
    <property type="evidence" value="ECO:0007669"/>
    <property type="project" value="Ensembl"/>
</dbReference>
<sequence>MNNVQPLMVNLFKLVTLKDHALLGCVSIRLPLPGCLLDMFPEDVSSPTEDSSLHGGRVRSFKHERGSWATYVYLPCKTDTLPLMNQSIDQLPNVLPNLDYSPRVCTLDHPEEEFGELLEELLSLAGAGGAVWTPQEELHLSLSQTVVLRHHWIQPFNRSLRAGLVHCKRFVCLAGRLRIYCNDERTRTFLGMEVCTGHAPLLDLVQAVDRTMKEFRLETFYKEPSFHVSLAWCVGDLTGQMGECLQGMQRVVDDHEEGPFLLRLDCVELRCRTGNKTFRFPLEP</sequence>
<dbReference type="AlphaFoldDB" id="A0AAQ4Q1L6"/>
<dbReference type="GO" id="GO:0016829">
    <property type="term" value="F:lyase activity"/>
    <property type="evidence" value="ECO:0007669"/>
    <property type="project" value="UniProtKB-KW"/>
</dbReference>
<dbReference type="SUPFAM" id="SSF55144">
    <property type="entry name" value="LigT-like"/>
    <property type="match status" value="1"/>
</dbReference>
<accession>A0AAQ4Q1L6</accession>
<gene>
    <name evidence="8" type="primary">USB1</name>
</gene>
<evidence type="ECO:0000256" key="4">
    <source>
        <dbReference type="ARBA" id="ARBA00023242"/>
    </source>
</evidence>